<dbReference type="AlphaFoldDB" id="A0A6J5E7V3"/>
<accession>A0A6J5E7V3</accession>
<protein>
    <recommendedName>
        <fullName evidence="4">DUF72 domain-containing protein</fullName>
    </recommendedName>
</protein>
<evidence type="ECO:0000313" key="2">
    <source>
        <dbReference type="EMBL" id="CAB3761416.1"/>
    </source>
</evidence>
<reference evidence="2 3" key="1">
    <citation type="submission" date="2020-04" db="EMBL/GenBank/DDBJ databases">
        <authorList>
            <person name="De Canck E."/>
        </authorList>
    </citation>
    <scope>NUCLEOTIDE SEQUENCE [LARGE SCALE GENOMIC DNA]</scope>
    <source>
        <strain evidence="2 3">LMG 29542</strain>
    </source>
</reference>
<dbReference type="Pfam" id="PF01904">
    <property type="entry name" value="DUF72"/>
    <property type="match status" value="1"/>
</dbReference>
<dbReference type="PANTHER" id="PTHR30348:SF4">
    <property type="entry name" value="DUF72 DOMAIN-CONTAINING PROTEIN"/>
    <property type="match status" value="1"/>
</dbReference>
<dbReference type="PANTHER" id="PTHR30348">
    <property type="entry name" value="UNCHARACTERIZED PROTEIN YECE"/>
    <property type="match status" value="1"/>
</dbReference>
<dbReference type="InterPro" id="IPR036520">
    <property type="entry name" value="UPF0759_sf"/>
</dbReference>
<gene>
    <name evidence="2" type="ORF">LMG29542_04075</name>
</gene>
<dbReference type="SUPFAM" id="SSF117396">
    <property type="entry name" value="TM1631-like"/>
    <property type="match status" value="1"/>
</dbReference>
<keyword evidence="3" id="KW-1185">Reference proteome</keyword>
<name>A0A6J5E7V3_9BURK</name>
<dbReference type="EMBL" id="CADIKH010000018">
    <property type="protein sequence ID" value="CAB3761416.1"/>
    <property type="molecule type" value="Genomic_DNA"/>
</dbReference>
<proteinExistence type="predicted"/>
<dbReference type="Gene3D" id="3.20.20.410">
    <property type="entry name" value="Protein of unknown function UPF0759"/>
    <property type="match status" value="1"/>
</dbReference>
<dbReference type="Proteomes" id="UP000494363">
    <property type="component" value="Unassembled WGS sequence"/>
</dbReference>
<evidence type="ECO:0000256" key="1">
    <source>
        <dbReference type="SAM" id="MobiDB-lite"/>
    </source>
</evidence>
<dbReference type="InterPro" id="IPR002763">
    <property type="entry name" value="DUF72"/>
</dbReference>
<feature type="compositionally biased region" description="Low complexity" evidence="1">
    <location>
        <begin position="8"/>
        <end position="90"/>
    </location>
</feature>
<evidence type="ECO:0000313" key="3">
    <source>
        <dbReference type="Proteomes" id="UP000494363"/>
    </source>
</evidence>
<organism evidence="2 3">
    <name type="scientific">Paraburkholderia humisilvae</name>
    <dbReference type="NCBI Taxonomy" id="627669"/>
    <lineage>
        <taxon>Bacteria</taxon>
        <taxon>Pseudomonadati</taxon>
        <taxon>Pseudomonadota</taxon>
        <taxon>Betaproteobacteria</taxon>
        <taxon>Burkholderiales</taxon>
        <taxon>Burkholderiaceae</taxon>
        <taxon>Paraburkholderia</taxon>
    </lineage>
</organism>
<evidence type="ECO:0008006" key="4">
    <source>
        <dbReference type="Google" id="ProtNLM"/>
    </source>
</evidence>
<sequence>MAVRKTAVKAAPASAAKVVSKRASGAVGKTAAKSVAKPAVAKPAVAKPAVAKPAATKPAATKPAATKAASTKQPATPDAAPSRPASGARANDAHIRVGIGGWTFAPWRGLFYPEDLTQKRELEYASRQLTTIEINGTFYGSQKPESFAKWHDETPDDFVFSLKAPRFATHRRVLAEAGESIERFLASGVLELKEKLGPINWQFAPTKQFDEPDFDAFLSLLPKHAGGRALRHAVEVRHESFRDEAFVELARKHGVAIVIAGDSRYLQIADVTAPFVYARIMGTLDVFEHGYADDALDLWTGRMRAWASGDQPAGLDTVAKQVAGKSPRDVFLYVISGYKERNPAAGIALLERLKKR</sequence>
<feature type="region of interest" description="Disordered" evidence="1">
    <location>
        <begin position="1"/>
        <end position="91"/>
    </location>
</feature>